<evidence type="ECO:0000313" key="11">
    <source>
        <dbReference type="Proteomes" id="UP000019151"/>
    </source>
</evidence>
<dbReference type="GO" id="GO:0015421">
    <property type="term" value="F:ABC-type oligopeptide transporter activity"/>
    <property type="evidence" value="ECO:0007669"/>
    <property type="project" value="TreeGrafter"/>
</dbReference>
<feature type="transmembrane region" description="Helical" evidence="7">
    <location>
        <begin position="328"/>
        <end position="346"/>
    </location>
</feature>
<evidence type="ECO:0000256" key="3">
    <source>
        <dbReference type="ARBA" id="ARBA00022741"/>
    </source>
</evidence>
<dbReference type="GO" id="GO:0005524">
    <property type="term" value="F:ATP binding"/>
    <property type="evidence" value="ECO:0007669"/>
    <property type="project" value="UniProtKB-KW"/>
</dbReference>
<dbReference type="InterPro" id="IPR011527">
    <property type="entry name" value="ABC1_TM_dom"/>
</dbReference>
<dbReference type="SMART" id="SM00382">
    <property type="entry name" value="AAA"/>
    <property type="match status" value="1"/>
</dbReference>
<evidence type="ECO:0000259" key="8">
    <source>
        <dbReference type="PROSITE" id="PS50893"/>
    </source>
</evidence>
<feature type="transmembrane region" description="Helical" evidence="7">
    <location>
        <begin position="414"/>
        <end position="433"/>
    </location>
</feature>
<gene>
    <name evidence="10" type="ORF">J421_5400</name>
</gene>
<feature type="transmembrane region" description="Helical" evidence="7">
    <location>
        <begin position="181"/>
        <end position="201"/>
    </location>
</feature>
<dbReference type="GO" id="GO:0005886">
    <property type="term" value="C:plasma membrane"/>
    <property type="evidence" value="ECO:0007669"/>
    <property type="project" value="UniProtKB-SubCell"/>
</dbReference>
<dbReference type="RefSeq" id="WP_025414252.1">
    <property type="nucleotide sequence ID" value="NZ_CP007129.1"/>
</dbReference>
<dbReference type="PROSITE" id="PS50893">
    <property type="entry name" value="ABC_TRANSPORTER_2"/>
    <property type="match status" value="1"/>
</dbReference>
<keyword evidence="11" id="KW-1185">Reference proteome</keyword>
<dbReference type="OrthoDB" id="8554730at2"/>
<keyword evidence="4" id="KW-0067">ATP-binding</keyword>
<dbReference type="InterPro" id="IPR003593">
    <property type="entry name" value="AAA+_ATPase"/>
</dbReference>
<organism evidence="10 11">
    <name type="scientific">Gemmatirosa kalamazoonensis</name>
    <dbReference type="NCBI Taxonomy" id="861299"/>
    <lineage>
        <taxon>Bacteria</taxon>
        <taxon>Pseudomonadati</taxon>
        <taxon>Gemmatimonadota</taxon>
        <taxon>Gemmatimonadia</taxon>
        <taxon>Gemmatimonadales</taxon>
        <taxon>Gemmatimonadaceae</taxon>
        <taxon>Gemmatirosa</taxon>
    </lineage>
</organism>
<dbReference type="PANTHER" id="PTHR43394">
    <property type="entry name" value="ATP-DEPENDENT PERMEASE MDL1, MITOCHONDRIAL"/>
    <property type="match status" value="1"/>
</dbReference>
<feature type="transmembrane region" description="Helical" evidence="7">
    <location>
        <begin position="221"/>
        <end position="240"/>
    </location>
</feature>
<name>W0RRI5_9BACT</name>
<keyword evidence="2 7" id="KW-0812">Transmembrane</keyword>
<dbReference type="Proteomes" id="UP000019151">
    <property type="component" value="Plasmid 1"/>
</dbReference>
<dbReference type="KEGG" id="gba:J421_5400"/>
<evidence type="ECO:0000256" key="5">
    <source>
        <dbReference type="ARBA" id="ARBA00022989"/>
    </source>
</evidence>
<dbReference type="FunCoup" id="W0RRI5">
    <property type="interactions" value="428"/>
</dbReference>
<keyword evidence="6 7" id="KW-0472">Membrane</keyword>
<geneLocation type="plasmid" evidence="10 11">
    <name>1</name>
</geneLocation>
<dbReference type="CDD" id="cd18563">
    <property type="entry name" value="ABC_6TM_exporter_like"/>
    <property type="match status" value="1"/>
</dbReference>
<feature type="domain" description="ABC transporter" evidence="8">
    <location>
        <begin position="510"/>
        <end position="744"/>
    </location>
</feature>
<evidence type="ECO:0000256" key="4">
    <source>
        <dbReference type="ARBA" id="ARBA00022840"/>
    </source>
</evidence>
<evidence type="ECO:0000259" key="9">
    <source>
        <dbReference type="PROSITE" id="PS50929"/>
    </source>
</evidence>
<dbReference type="GO" id="GO:0090374">
    <property type="term" value="P:oligopeptide export from mitochondrion"/>
    <property type="evidence" value="ECO:0007669"/>
    <property type="project" value="TreeGrafter"/>
</dbReference>
<feature type="transmembrane region" description="Helical" evidence="7">
    <location>
        <begin position="445"/>
        <end position="467"/>
    </location>
</feature>
<evidence type="ECO:0000256" key="7">
    <source>
        <dbReference type="SAM" id="Phobius"/>
    </source>
</evidence>
<proteinExistence type="predicted"/>
<dbReference type="GO" id="GO:0016887">
    <property type="term" value="F:ATP hydrolysis activity"/>
    <property type="evidence" value="ECO:0007669"/>
    <property type="project" value="InterPro"/>
</dbReference>
<evidence type="ECO:0000256" key="2">
    <source>
        <dbReference type="ARBA" id="ARBA00022692"/>
    </source>
</evidence>
<dbReference type="InterPro" id="IPR039421">
    <property type="entry name" value="Type_1_exporter"/>
</dbReference>
<feature type="transmembrane region" description="Helical" evidence="7">
    <location>
        <begin position="298"/>
        <end position="322"/>
    </location>
</feature>
<dbReference type="Pfam" id="PF00005">
    <property type="entry name" value="ABC_tran"/>
    <property type="match status" value="1"/>
</dbReference>
<dbReference type="InParanoid" id="W0RRI5"/>
<evidence type="ECO:0000256" key="6">
    <source>
        <dbReference type="ARBA" id="ARBA00023136"/>
    </source>
</evidence>
<dbReference type="PANTHER" id="PTHR43394:SF1">
    <property type="entry name" value="ATP-BINDING CASSETTE SUB-FAMILY B MEMBER 10, MITOCHONDRIAL"/>
    <property type="match status" value="1"/>
</dbReference>
<dbReference type="PROSITE" id="PS50929">
    <property type="entry name" value="ABC_TM1F"/>
    <property type="match status" value="1"/>
</dbReference>
<dbReference type="InterPro" id="IPR017871">
    <property type="entry name" value="ABC_transporter-like_CS"/>
</dbReference>
<comment type="subcellular location">
    <subcellularLocation>
        <location evidence="1">Cell membrane</location>
        <topology evidence="1">Multi-pass membrane protein</topology>
    </subcellularLocation>
</comment>
<keyword evidence="5 7" id="KW-1133">Transmembrane helix</keyword>
<dbReference type="PROSITE" id="PS00211">
    <property type="entry name" value="ABC_TRANSPORTER_1"/>
    <property type="match status" value="1"/>
</dbReference>
<evidence type="ECO:0000256" key="1">
    <source>
        <dbReference type="ARBA" id="ARBA00004651"/>
    </source>
</evidence>
<dbReference type="HOGENOM" id="CLU_000604_84_3_0"/>
<keyword evidence="3" id="KW-0547">Nucleotide-binding</keyword>
<dbReference type="InterPro" id="IPR036640">
    <property type="entry name" value="ABC1_TM_sf"/>
</dbReference>
<dbReference type="FunFam" id="3.40.50.300:FF:000218">
    <property type="entry name" value="Multidrug ABC transporter ATP-binding protein"/>
    <property type="match status" value="1"/>
</dbReference>
<reference evidence="10 11" key="1">
    <citation type="journal article" date="2014" name="Genome Announc.">
        <title>Genome Sequence and Methylome of Soil Bacterium Gemmatirosa kalamazoonensis KBS708T, a Member of the Rarely Cultivated Gemmatimonadetes Phylum.</title>
        <authorList>
            <person name="Debruyn J.M."/>
            <person name="Radosevich M."/>
            <person name="Wommack K.E."/>
            <person name="Polson S.W."/>
            <person name="Hauser L.J."/>
            <person name="Fawaz M.N."/>
            <person name="Korlach J."/>
            <person name="Tsai Y.C."/>
        </authorList>
    </citation>
    <scope>NUCLEOTIDE SEQUENCE [LARGE SCALE GENOMIC DNA]</scope>
    <source>
        <strain evidence="10 11">KBS708</strain>
        <plasmid evidence="11">Plasmid 1</plasmid>
    </source>
</reference>
<accession>W0RRI5</accession>
<dbReference type="Gene3D" id="1.20.1560.10">
    <property type="entry name" value="ABC transporter type 1, transmembrane domain"/>
    <property type="match status" value="1"/>
</dbReference>
<sequence length="750" mass="82744">MNHEIISRYIRQPSRLPADLRATIEREWADRPVQLYALVDLDPTLRLAESWLALGPEHVALARRGDDGAWHVRSVPRADIRAVRESPGLSANTLLLLGAPDEPPLAVVRYTHRQRAAVENLRFVLDEAIAGRCTPLVADGDALYADAVARPVRDAQALVAARRSTVVLRLLGYLARYRRDLAFGLGAAVVVTVAGLVPPYLAGFVLDDVVRRARDGTLPPAVASTRAWLAVAVMAALYVIRQGAAHVRLRYMSVVGEWVARDLRSELYEHLQSLSLSFFSRKKTGGLITRVTADTDRLWEFIAFGVVDGSLSLVQLLGLGVVLLSLDWRLGLVMTVPVPLLCWLVYRHGESLNTRFVRAWRKWSRVTDVLSDTIPGVRVVKAFNQETREVARFDGRNDDVTVEFNEIHELWTTFWPLLMLAVHAMTVLVWVSAVPRLVGTGAPDLSPGTFVSFLLYATMFVAPVEVLGQMARTVNRATSSAHRVFEVLDSEPEVRDAPEPVRLAPVEGRVTFENVTFAYDGVRQVLRGVSFDVRPGELIGLVGPSGGGKSTIASLVARFYDATGGAVRVDGVDVRALDTGHYREQIGMVLQDPYLFHGTILDNIRYGLPDASLGAVVAAAKAANAHDFVCKLAQGYDTIVGERGHTLSGGERQRISIARAVLHDPRILILDEATSAVDTETEREIQEALDRLVAGRTVLAIAHRLSTLRRASRLFVIENGRLAECGTHRELLELPDGIYKRLYELQLQLQ</sequence>
<dbReference type="SUPFAM" id="SSF90123">
    <property type="entry name" value="ABC transporter transmembrane region"/>
    <property type="match status" value="1"/>
</dbReference>
<keyword evidence="10" id="KW-0614">Plasmid</keyword>
<evidence type="ECO:0000313" key="10">
    <source>
        <dbReference type="EMBL" id="AHG92935.1"/>
    </source>
</evidence>
<feature type="domain" description="ABC transmembrane type-1" evidence="9">
    <location>
        <begin position="182"/>
        <end position="476"/>
    </location>
</feature>
<dbReference type="InterPro" id="IPR003439">
    <property type="entry name" value="ABC_transporter-like_ATP-bd"/>
</dbReference>
<dbReference type="AlphaFoldDB" id="W0RRI5"/>
<dbReference type="EMBL" id="CP007129">
    <property type="protein sequence ID" value="AHG92935.1"/>
    <property type="molecule type" value="Genomic_DNA"/>
</dbReference>
<dbReference type="InterPro" id="IPR027417">
    <property type="entry name" value="P-loop_NTPase"/>
</dbReference>
<protein>
    <submittedName>
        <fullName evidence="10">ABC transporter transmembrane region</fullName>
    </submittedName>
</protein>
<dbReference type="Pfam" id="PF00664">
    <property type="entry name" value="ABC_membrane"/>
    <property type="match status" value="1"/>
</dbReference>
<dbReference type="Gene3D" id="3.40.50.300">
    <property type="entry name" value="P-loop containing nucleotide triphosphate hydrolases"/>
    <property type="match status" value="1"/>
</dbReference>
<dbReference type="SUPFAM" id="SSF52540">
    <property type="entry name" value="P-loop containing nucleoside triphosphate hydrolases"/>
    <property type="match status" value="1"/>
</dbReference>